<dbReference type="Proteomes" id="UP000500892">
    <property type="component" value="Chromosome"/>
</dbReference>
<evidence type="ECO:0000313" key="1">
    <source>
        <dbReference type="EMBL" id="QJF04710.1"/>
    </source>
</evidence>
<evidence type="ECO:0000313" key="2">
    <source>
        <dbReference type="Proteomes" id="UP000500892"/>
    </source>
</evidence>
<accession>A0ABX6MZ86</accession>
<sequence>MAIAQLWIAGGKQVPRSSIALANRNRLVNAFECCRSTGLSVKAPGEREGARPDGATSNELFEVLADWNTQLEHLRPEVRKGAGP</sequence>
<dbReference type="GeneID" id="66686166"/>
<reference evidence="1 2" key="1">
    <citation type="submission" date="2020-04" db="EMBL/GenBank/DDBJ databases">
        <title>Mesorhizobium japonicum R7A epigenetic regulation of quorum sensing and ICE transfer.</title>
        <authorList>
            <person name="Ramsay J.P."/>
            <person name="Colombi E."/>
            <person name="Perry B.J."/>
            <person name="Staltari A."/>
        </authorList>
    </citation>
    <scope>NUCLEOTIDE SEQUENCE [LARGE SCALE GENOMIC DNA]</scope>
    <source>
        <strain evidence="1 2">R7A</strain>
    </source>
</reference>
<dbReference type="RefSeq" id="WP_152536315.1">
    <property type="nucleotide sequence ID" value="NZ_CP033366.1"/>
</dbReference>
<evidence type="ECO:0008006" key="3">
    <source>
        <dbReference type="Google" id="ProtNLM"/>
    </source>
</evidence>
<organism evidence="1 2">
    <name type="scientific">Mesorhizobium japonicum R7A</name>
    <dbReference type="NCBI Taxonomy" id="935547"/>
    <lineage>
        <taxon>Bacteria</taxon>
        <taxon>Pseudomonadati</taxon>
        <taxon>Pseudomonadota</taxon>
        <taxon>Alphaproteobacteria</taxon>
        <taxon>Hyphomicrobiales</taxon>
        <taxon>Phyllobacteriaceae</taxon>
        <taxon>Mesorhizobium</taxon>
    </lineage>
</organism>
<proteinExistence type="predicted"/>
<protein>
    <recommendedName>
        <fullName evidence="3">Transposase</fullName>
    </recommendedName>
</protein>
<dbReference type="EMBL" id="CP051772">
    <property type="protein sequence ID" value="QJF04710.1"/>
    <property type="molecule type" value="Genomic_DNA"/>
</dbReference>
<name>A0ABX6MZ86_9HYPH</name>
<keyword evidence="2" id="KW-1185">Reference proteome</keyword>
<gene>
    <name evidence="1" type="ORF">R7A2020_29410</name>
</gene>